<keyword evidence="1" id="KW-0418">Kinase</keyword>
<dbReference type="SUPFAM" id="SSF52540">
    <property type="entry name" value="P-loop containing nucleoside triphosphate hydrolases"/>
    <property type="match status" value="1"/>
</dbReference>
<dbReference type="Proteomes" id="UP000003935">
    <property type="component" value="Chromosome"/>
</dbReference>
<proteinExistence type="predicted"/>
<dbReference type="EMBL" id="CP003545">
    <property type="protein sequence ID" value="AFP84254.1"/>
    <property type="molecule type" value="Genomic_DNA"/>
</dbReference>
<protein>
    <submittedName>
        <fullName evidence="1">Putative shikimate kinase I</fullName>
    </submittedName>
</protein>
<name>J3Z1W5_CARRU</name>
<dbReference type="KEGG" id="crv:A357_028"/>
<dbReference type="OrthoDB" id="6183277at2"/>
<dbReference type="Gene3D" id="3.40.50.300">
    <property type="entry name" value="P-loop containing nucleotide triphosphate hydrolases"/>
    <property type="match status" value="1"/>
</dbReference>
<dbReference type="AlphaFoldDB" id="J3Z1W5"/>
<dbReference type="InterPro" id="IPR031322">
    <property type="entry name" value="Shikimate/glucono_kinase"/>
</dbReference>
<organism evidence="1 2">
    <name type="scientific">Candidatus Carsonella ruddii PC isolate NHV</name>
    <dbReference type="NCBI Taxonomy" id="1202540"/>
    <lineage>
        <taxon>Bacteria</taxon>
        <taxon>Pseudomonadati</taxon>
        <taxon>Pseudomonadota</taxon>
        <taxon>Gammaproteobacteria</taxon>
        <taxon>Oceanospirillales</taxon>
        <taxon>Halomonadaceae</taxon>
        <taxon>Zymobacter group</taxon>
        <taxon>Candidatus Carsonella</taxon>
    </lineage>
</organism>
<sequence length="153" mass="19090">MNYFLKNNFVLFGDSCSGKTFIYKKINFLKIDIDYFLMYKNVFFKNEYFYRYFEKKFFNNFIIKKYIIILGGGFIQFINKTLFKKNIFIFKNINFINFIKRLNYENNRPLLKKKKYIKIRFFIRKKKYSKITNIFFNKCLVCNFKKIYENNKI</sequence>
<evidence type="ECO:0000313" key="1">
    <source>
        <dbReference type="EMBL" id="AFP84254.1"/>
    </source>
</evidence>
<dbReference type="GO" id="GO:0016301">
    <property type="term" value="F:kinase activity"/>
    <property type="evidence" value="ECO:0007669"/>
    <property type="project" value="UniProtKB-KW"/>
</dbReference>
<dbReference type="RefSeq" id="WP_014887553.1">
    <property type="nucleotide sequence ID" value="NC_018418.1"/>
</dbReference>
<evidence type="ECO:0000313" key="2">
    <source>
        <dbReference type="Proteomes" id="UP000003935"/>
    </source>
</evidence>
<dbReference type="HOGENOM" id="CLU_1851451_0_0_6"/>
<reference evidence="1 2" key="1">
    <citation type="journal article" date="2012" name="Mol. Biol. Evol.">
        <title>Genome reduction and co-evolution between the primary and secondary bacterial symbionts of psyllids.</title>
        <authorList>
            <person name="Sloan D.B."/>
            <person name="Moran N.A."/>
        </authorList>
    </citation>
    <scope>NUCLEOTIDE SEQUENCE [LARGE SCALE GENOMIC DNA]</scope>
    <source>
        <strain evidence="1 2">PC</strain>
    </source>
</reference>
<keyword evidence="1" id="KW-0808">Transferase</keyword>
<dbReference type="Pfam" id="PF01202">
    <property type="entry name" value="SKI"/>
    <property type="match status" value="1"/>
</dbReference>
<dbReference type="PATRIC" id="fig|1202540.3.peg.28"/>
<dbReference type="STRING" id="1202540.A357_028"/>
<gene>
    <name evidence="1" type="primary">aroK</name>
    <name evidence="1" type="ORF">A357_028</name>
</gene>
<accession>J3Z1W5</accession>
<dbReference type="InterPro" id="IPR027417">
    <property type="entry name" value="P-loop_NTPase"/>
</dbReference>